<evidence type="ECO:0000313" key="2">
    <source>
        <dbReference type="EMBL" id="EJU06166.1"/>
    </source>
</evidence>
<dbReference type="RefSeq" id="XP_040633060.1">
    <property type="nucleotide sequence ID" value="XM_040767716.1"/>
</dbReference>
<dbReference type="GeneID" id="63682778"/>
<organism evidence="2 3">
    <name type="scientific">Dacryopinax primogenitus (strain DJM 731)</name>
    <name type="common">Brown rot fungus</name>
    <dbReference type="NCBI Taxonomy" id="1858805"/>
    <lineage>
        <taxon>Eukaryota</taxon>
        <taxon>Fungi</taxon>
        <taxon>Dikarya</taxon>
        <taxon>Basidiomycota</taxon>
        <taxon>Agaricomycotina</taxon>
        <taxon>Dacrymycetes</taxon>
        <taxon>Dacrymycetales</taxon>
        <taxon>Dacrymycetaceae</taxon>
        <taxon>Dacryopinax</taxon>
    </lineage>
</organism>
<dbReference type="HOGENOM" id="CLU_2236490_0_0_1"/>
<sequence>MKRHIGKMEHTAQYMSAEQLPMEAPSNKNLVGMGDPATSYHMGSTSCAWSLISAWELEDPNDQLCQQFSQHLKNYLLLQISGKAHDSPIEDFLTEERAELLILQN</sequence>
<feature type="compositionally biased region" description="Basic and acidic residues" evidence="1">
    <location>
        <begin position="1"/>
        <end position="10"/>
    </location>
</feature>
<evidence type="ECO:0000256" key="1">
    <source>
        <dbReference type="SAM" id="MobiDB-lite"/>
    </source>
</evidence>
<evidence type="ECO:0000313" key="3">
    <source>
        <dbReference type="Proteomes" id="UP000030653"/>
    </source>
</evidence>
<reference evidence="2 3" key="1">
    <citation type="journal article" date="2012" name="Science">
        <title>The Paleozoic origin of enzymatic lignin decomposition reconstructed from 31 fungal genomes.</title>
        <authorList>
            <person name="Floudas D."/>
            <person name="Binder M."/>
            <person name="Riley R."/>
            <person name="Barry K."/>
            <person name="Blanchette R.A."/>
            <person name="Henrissat B."/>
            <person name="Martinez A.T."/>
            <person name="Otillar R."/>
            <person name="Spatafora J.W."/>
            <person name="Yadav J.S."/>
            <person name="Aerts A."/>
            <person name="Benoit I."/>
            <person name="Boyd A."/>
            <person name="Carlson A."/>
            <person name="Copeland A."/>
            <person name="Coutinho P.M."/>
            <person name="de Vries R.P."/>
            <person name="Ferreira P."/>
            <person name="Findley K."/>
            <person name="Foster B."/>
            <person name="Gaskell J."/>
            <person name="Glotzer D."/>
            <person name="Gorecki P."/>
            <person name="Heitman J."/>
            <person name="Hesse C."/>
            <person name="Hori C."/>
            <person name="Igarashi K."/>
            <person name="Jurgens J.A."/>
            <person name="Kallen N."/>
            <person name="Kersten P."/>
            <person name="Kohler A."/>
            <person name="Kuees U."/>
            <person name="Kumar T.K.A."/>
            <person name="Kuo A."/>
            <person name="LaButti K."/>
            <person name="Larrondo L.F."/>
            <person name="Lindquist E."/>
            <person name="Ling A."/>
            <person name="Lombard V."/>
            <person name="Lucas S."/>
            <person name="Lundell T."/>
            <person name="Martin R."/>
            <person name="McLaughlin D.J."/>
            <person name="Morgenstern I."/>
            <person name="Morin E."/>
            <person name="Murat C."/>
            <person name="Nagy L.G."/>
            <person name="Nolan M."/>
            <person name="Ohm R.A."/>
            <person name="Patyshakuliyeva A."/>
            <person name="Rokas A."/>
            <person name="Ruiz-Duenas F.J."/>
            <person name="Sabat G."/>
            <person name="Salamov A."/>
            <person name="Samejima M."/>
            <person name="Schmutz J."/>
            <person name="Slot J.C."/>
            <person name="St John F."/>
            <person name="Stenlid J."/>
            <person name="Sun H."/>
            <person name="Sun S."/>
            <person name="Syed K."/>
            <person name="Tsang A."/>
            <person name="Wiebenga A."/>
            <person name="Young D."/>
            <person name="Pisabarro A."/>
            <person name="Eastwood D.C."/>
            <person name="Martin F."/>
            <person name="Cullen D."/>
            <person name="Grigoriev I.V."/>
            <person name="Hibbett D.S."/>
        </authorList>
    </citation>
    <scope>NUCLEOTIDE SEQUENCE [LARGE SCALE GENOMIC DNA]</scope>
    <source>
        <strain evidence="2 3">DJM-731 SS1</strain>
    </source>
</reference>
<protein>
    <submittedName>
        <fullName evidence="2">Uncharacterized protein</fullName>
    </submittedName>
</protein>
<accession>M5G7H8</accession>
<keyword evidence="3" id="KW-1185">Reference proteome</keyword>
<name>M5G7H8_DACPD</name>
<dbReference type="AlphaFoldDB" id="M5G7H8"/>
<gene>
    <name evidence="2" type="ORF">DACRYDRAFT_103111</name>
</gene>
<dbReference type="EMBL" id="JH795855">
    <property type="protein sequence ID" value="EJU06166.1"/>
    <property type="molecule type" value="Genomic_DNA"/>
</dbReference>
<dbReference type="Proteomes" id="UP000030653">
    <property type="component" value="Unassembled WGS sequence"/>
</dbReference>
<proteinExistence type="predicted"/>
<feature type="region of interest" description="Disordered" evidence="1">
    <location>
        <begin position="1"/>
        <end position="30"/>
    </location>
</feature>